<dbReference type="PIRSF" id="PIRSF009320">
    <property type="entry name" value="Nuc_binding_HP_1000"/>
    <property type="match status" value="1"/>
</dbReference>
<evidence type="ECO:0000313" key="2">
    <source>
        <dbReference type="EMBL" id="SCZ85039.1"/>
    </source>
</evidence>
<dbReference type="AlphaFoldDB" id="A0A1G5SF41"/>
<sequence length="209" mass="22569">MIFSVINTKGGVGKTTTAVHLATMLAKQGKTLLIDGDPQASAASWAAWRRENSEYSPSPVTTCLAGKAIFSEGKQLSLGFDNVVVDAGGRDSVGLRSALIIAQRAIVPVGASNLDAAAMTDLMTVVELAIDYNPDLDVRVLLTRIDPRTRDTLEMVEFLNDQKLNVLQTKICERVAFRRAIGEGAIVHEINKDNAAISEMNSFFMEATK</sequence>
<evidence type="ECO:0000313" key="3">
    <source>
        <dbReference type="Proteomes" id="UP000198729"/>
    </source>
</evidence>
<dbReference type="Pfam" id="PF01656">
    <property type="entry name" value="CbiA"/>
    <property type="match status" value="1"/>
</dbReference>
<dbReference type="CDD" id="cd02042">
    <property type="entry name" value="ParAB_family"/>
    <property type="match status" value="1"/>
</dbReference>
<dbReference type="InterPro" id="IPR002586">
    <property type="entry name" value="CobQ/CobB/MinD/ParA_Nub-bd_dom"/>
</dbReference>
<dbReference type="OrthoDB" id="69313at2"/>
<name>A0A1G5SF41_9PROT</name>
<dbReference type="Gene3D" id="3.40.50.300">
    <property type="entry name" value="P-loop containing nucleotide triphosphate hydrolases"/>
    <property type="match status" value="1"/>
</dbReference>
<proteinExistence type="predicted"/>
<protein>
    <submittedName>
        <fullName evidence="2">Putative partition protein A</fullName>
    </submittedName>
</protein>
<dbReference type="InterPro" id="IPR027417">
    <property type="entry name" value="P-loop_NTPase"/>
</dbReference>
<dbReference type="PANTHER" id="PTHR13696:SF96">
    <property type="entry name" value="COBQ_COBB_MIND_PARA NUCLEOTIDE BINDING DOMAIN-CONTAINING PROTEIN"/>
    <property type="match status" value="1"/>
</dbReference>
<keyword evidence="3" id="KW-1185">Reference proteome</keyword>
<dbReference type="SUPFAM" id="SSF52540">
    <property type="entry name" value="P-loop containing nucleoside triphosphate hydrolases"/>
    <property type="match status" value="1"/>
</dbReference>
<dbReference type="STRING" id="51642.NSMM_330059"/>
<organism evidence="2 3">
    <name type="scientific">Nitrosomonas mobilis</name>
    <dbReference type="NCBI Taxonomy" id="51642"/>
    <lineage>
        <taxon>Bacteria</taxon>
        <taxon>Pseudomonadati</taxon>
        <taxon>Pseudomonadota</taxon>
        <taxon>Betaproteobacteria</taxon>
        <taxon>Nitrosomonadales</taxon>
        <taxon>Nitrosomonadaceae</taxon>
        <taxon>Nitrosomonas</taxon>
    </lineage>
</organism>
<dbReference type="Proteomes" id="UP000198729">
    <property type="component" value="Unassembled WGS sequence"/>
</dbReference>
<accession>A0A1G5SF41</accession>
<evidence type="ECO:0000259" key="1">
    <source>
        <dbReference type="Pfam" id="PF01656"/>
    </source>
</evidence>
<feature type="domain" description="CobQ/CobB/MinD/ParA nucleotide binding" evidence="1">
    <location>
        <begin position="4"/>
        <end position="184"/>
    </location>
</feature>
<dbReference type="InterPro" id="IPR050678">
    <property type="entry name" value="DNA_Partitioning_ATPase"/>
</dbReference>
<dbReference type="PANTHER" id="PTHR13696">
    <property type="entry name" value="P-LOOP CONTAINING NUCLEOSIDE TRIPHOSPHATE HYDROLASE"/>
    <property type="match status" value="1"/>
</dbReference>
<gene>
    <name evidence="2" type="ORF">NSMM_330059</name>
</gene>
<reference evidence="2 3" key="1">
    <citation type="submission" date="2016-10" db="EMBL/GenBank/DDBJ databases">
        <authorList>
            <person name="de Groot N.N."/>
        </authorList>
    </citation>
    <scope>NUCLEOTIDE SEQUENCE [LARGE SCALE GENOMIC DNA]</scope>
    <source>
        <strain evidence="2">1</strain>
    </source>
</reference>
<dbReference type="EMBL" id="FMWO01000040">
    <property type="protein sequence ID" value="SCZ85039.1"/>
    <property type="molecule type" value="Genomic_DNA"/>
</dbReference>